<dbReference type="STRING" id="361077.A0A152A7K4"/>
<dbReference type="Gene3D" id="1.20.920.10">
    <property type="entry name" value="Bromodomain-like"/>
    <property type="match status" value="1"/>
</dbReference>
<keyword evidence="11" id="KW-1185">Reference proteome</keyword>
<organism evidence="10 11">
    <name type="scientific">Tieghemostelium lacteum</name>
    <name type="common">Slime mold</name>
    <name type="synonym">Dictyostelium lacteum</name>
    <dbReference type="NCBI Taxonomy" id="361077"/>
    <lineage>
        <taxon>Eukaryota</taxon>
        <taxon>Amoebozoa</taxon>
        <taxon>Evosea</taxon>
        <taxon>Eumycetozoa</taxon>
        <taxon>Dictyostelia</taxon>
        <taxon>Dictyosteliales</taxon>
        <taxon>Raperosteliaceae</taxon>
        <taxon>Tieghemostelium</taxon>
    </lineage>
</organism>
<keyword evidence="2 6" id="KW-0863">Zinc-finger</keyword>
<dbReference type="EMBL" id="LODT01000004">
    <property type="protein sequence ID" value="KYR02111.1"/>
    <property type="molecule type" value="Genomic_DNA"/>
</dbReference>
<feature type="region of interest" description="Disordered" evidence="7">
    <location>
        <begin position="194"/>
        <end position="216"/>
    </location>
</feature>
<evidence type="ECO:0000256" key="5">
    <source>
        <dbReference type="PROSITE-ProRule" id="PRU00035"/>
    </source>
</evidence>
<name>A0A152A7K4_TIELA</name>
<accession>A0A152A7K4</accession>
<sequence length="835" mass="94273">MSTPTTPSMSSANGDKTEGPGLMNYQKEKYGAHLFQRNSEGLYTCFFKDCGKMLHANFSRHISRHEADHDQLADNVNVKKTMSPYPTSPPISGQVSNVPSQPSALNLQQQQQLQKNNSNINITPVKMNPPVPTQHSMTPQMMHSGYIGQHTPYTTSWPSPSPYGMPMNMISPQNPLFNPSTMMDPMGLGAVPQPPVQSMQSPQPPTITTRASIKSNPSVAAQQQQQLDASLMDKKGSAYQVCQHPLHTKWWGTSSVLPSSEFYTRASKCKKCYIKQQQDSKKLRTQSSAGLSSIGAVASSVVEMGDLMMPPKIPLTRGNTLAMIPQHPGLMTHNKMMFNPMMQPQFMQSVQMHPSIQMQQQQLIMAQKQHLQQLHNQHQQYKYIPNQQHPQMMHHQNPPHHMAPHMTVSHGVQVGTPPPIPYAPKYSHPIIFRPKVEANPEEINRLMMEKCKAILSTLMKDHKSKYFREPVDHVKLQLTNYLDVIKEPMDFGTIDKRINYQPPQPTGDHQQPPQPLVTPYQNFMQFDQQVRLVFKNAMTYNENDTEVYEHAEELEKEYQELFDTALDQSRADASLHAEMVTAICAICKEPPKPYIVKKPAPNAVSVNAMAVDGNTPTTTDTTTDTNAVQTPQYDETIVHPLVVCDGSCLRAFHLQCIRLTPDHKGPWLCRDCSGGRPVLHYDSFQGEFFYYYYEGVPIDDQLISQELSAVDNNNHLLDPVDETTGDNATSPTTTTTTTITTNGANALSTSQNSTPSLTIVSDLGALSKEEKIKIRNEEEKHRAKEMYYDPIWCMWRCKSKLALKQREERQKPYLSTSQSKGKRVVKKKKSKKRHN</sequence>
<dbReference type="Gene3D" id="3.30.40.10">
    <property type="entry name" value="Zinc/RING finger domain, C3HC4 (zinc finger)"/>
    <property type="match status" value="1"/>
</dbReference>
<dbReference type="SMART" id="SM00297">
    <property type="entry name" value="BROMO"/>
    <property type="match status" value="1"/>
</dbReference>
<dbReference type="InParanoid" id="A0A152A7K4"/>
<dbReference type="PROSITE" id="PS50014">
    <property type="entry name" value="BROMODOMAIN_2"/>
    <property type="match status" value="1"/>
</dbReference>
<dbReference type="SUPFAM" id="SSF47370">
    <property type="entry name" value="Bromodomain"/>
    <property type="match status" value="1"/>
</dbReference>
<dbReference type="InterPro" id="IPR011011">
    <property type="entry name" value="Znf_FYVE_PHD"/>
</dbReference>
<evidence type="ECO:0000256" key="7">
    <source>
        <dbReference type="SAM" id="MobiDB-lite"/>
    </source>
</evidence>
<comment type="caution">
    <text evidence="10">The sequence shown here is derived from an EMBL/GenBank/DDBJ whole genome shotgun (WGS) entry which is preliminary data.</text>
</comment>
<dbReference type="Proteomes" id="UP000076078">
    <property type="component" value="Unassembled WGS sequence"/>
</dbReference>
<dbReference type="PANTHER" id="PTHR45926">
    <property type="entry name" value="OSJNBA0053K19.4 PROTEIN"/>
    <property type="match status" value="1"/>
</dbReference>
<evidence type="ECO:0000256" key="3">
    <source>
        <dbReference type="ARBA" id="ARBA00022833"/>
    </source>
</evidence>
<feature type="domain" description="PHD-type" evidence="9">
    <location>
        <begin position="581"/>
        <end position="675"/>
    </location>
</feature>
<protein>
    <submittedName>
        <fullName evidence="10">PHD zinc finger-containing protein</fullName>
    </submittedName>
</protein>
<dbReference type="GO" id="GO:0008270">
    <property type="term" value="F:zinc ion binding"/>
    <property type="evidence" value="ECO:0007669"/>
    <property type="project" value="UniProtKB-KW"/>
</dbReference>
<evidence type="ECO:0000256" key="4">
    <source>
        <dbReference type="ARBA" id="ARBA00023117"/>
    </source>
</evidence>
<feature type="compositionally biased region" description="Basic residues" evidence="7">
    <location>
        <begin position="820"/>
        <end position="835"/>
    </location>
</feature>
<evidence type="ECO:0000259" key="8">
    <source>
        <dbReference type="PROSITE" id="PS50014"/>
    </source>
</evidence>
<evidence type="ECO:0000256" key="6">
    <source>
        <dbReference type="PROSITE-ProRule" id="PRU00146"/>
    </source>
</evidence>
<feature type="compositionally biased region" description="Polar residues" evidence="7">
    <location>
        <begin position="742"/>
        <end position="753"/>
    </location>
</feature>
<evidence type="ECO:0000256" key="1">
    <source>
        <dbReference type="ARBA" id="ARBA00022723"/>
    </source>
</evidence>
<feature type="compositionally biased region" description="Low complexity" evidence="7">
    <location>
        <begin position="1"/>
        <end position="11"/>
    </location>
</feature>
<keyword evidence="3" id="KW-0862">Zinc</keyword>
<dbReference type="OrthoDB" id="21449at2759"/>
<keyword evidence="1" id="KW-0479">Metal-binding</keyword>
<dbReference type="InterPro" id="IPR001487">
    <property type="entry name" value="Bromodomain"/>
</dbReference>
<keyword evidence="4 5" id="KW-0103">Bromodomain</keyword>
<dbReference type="SMART" id="SM00249">
    <property type="entry name" value="PHD"/>
    <property type="match status" value="1"/>
</dbReference>
<dbReference type="InterPro" id="IPR019787">
    <property type="entry name" value="Znf_PHD-finger"/>
</dbReference>
<dbReference type="FunCoup" id="A0A152A7K4">
    <property type="interactions" value="604"/>
</dbReference>
<evidence type="ECO:0000259" key="9">
    <source>
        <dbReference type="PROSITE" id="PS50016"/>
    </source>
</evidence>
<feature type="region of interest" description="Disordered" evidence="7">
    <location>
        <begin position="1"/>
        <end position="22"/>
    </location>
</feature>
<dbReference type="Pfam" id="PF00439">
    <property type="entry name" value="Bromodomain"/>
    <property type="match status" value="1"/>
</dbReference>
<dbReference type="InterPro" id="IPR001965">
    <property type="entry name" value="Znf_PHD"/>
</dbReference>
<feature type="region of interest" description="Disordered" evidence="7">
    <location>
        <begin position="720"/>
        <end position="753"/>
    </location>
</feature>
<evidence type="ECO:0000256" key="2">
    <source>
        <dbReference type="ARBA" id="ARBA00022771"/>
    </source>
</evidence>
<evidence type="ECO:0000313" key="11">
    <source>
        <dbReference type="Proteomes" id="UP000076078"/>
    </source>
</evidence>
<dbReference type="SUPFAM" id="SSF57903">
    <property type="entry name" value="FYVE/PHD zinc finger"/>
    <property type="match status" value="1"/>
</dbReference>
<dbReference type="PRINTS" id="PR00503">
    <property type="entry name" value="BROMODOMAIN"/>
</dbReference>
<reference evidence="10 11" key="1">
    <citation type="submission" date="2015-12" db="EMBL/GenBank/DDBJ databases">
        <title>Dictyostelia acquired genes for synthesis and detection of signals that induce cell-type specialization by lateral gene transfer from prokaryotes.</title>
        <authorList>
            <person name="Gloeckner G."/>
            <person name="Schaap P."/>
        </authorList>
    </citation>
    <scope>NUCLEOTIDE SEQUENCE [LARGE SCALE GENOMIC DNA]</scope>
    <source>
        <strain evidence="10 11">TK</strain>
    </source>
</reference>
<feature type="region of interest" description="Disordered" evidence="7">
    <location>
        <begin position="806"/>
        <end position="835"/>
    </location>
</feature>
<feature type="compositionally biased region" description="Low complexity" evidence="7">
    <location>
        <begin position="725"/>
        <end position="741"/>
    </location>
</feature>
<dbReference type="OMA" id="GPGLMNY"/>
<feature type="domain" description="Bromo" evidence="8">
    <location>
        <begin position="459"/>
        <end position="548"/>
    </location>
</feature>
<proteinExistence type="predicted"/>
<gene>
    <name evidence="10" type="ORF">DLAC_00911</name>
</gene>
<dbReference type="InterPro" id="IPR013083">
    <property type="entry name" value="Znf_RING/FYVE/PHD"/>
</dbReference>
<evidence type="ECO:0000313" key="10">
    <source>
        <dbReference type="EMBL" id="KYR02111.1"/>
    </source>
</evidence>
<dbReference type="InterPro" id="IPR036427">
    <property type="entry name" value="Bromodomain-like_sf"/>
</dbReference>
<dbReference type="AlphaFoldDB" id="A0A152A7K4"/>
<dbReference type="CDD" id="cd04369">
    <property type="entry name" value="Bromodomain"/>
    <property type="match status" value="1"/>
</dbReference>
<feature type="compositionally biased region" description="Polar residues" evidence="7">
    <location>
        <begin position="206"/>
        <end position="216"/>
    </location>
</feature>
<dbReference type="PROSITE" id="PS50016">
    <property type="entry name" value="ZF_PHD_2"/>
    <property type="match status" value="1"/>
</dbReference>